<dbReference type="SUPFAM" id="SSF53901">
    <property type="entry name" value="Thiolase-like"/>
    <property type="match status" value="4"/>
</dbReference>
<comment type="similarity">
    <text evidence="1 3">Belongs to the thiolase-like superfamily. Beta-ketoacyl-ACP synthases family.</text>
</comment>
<evidence type="ECO:0000256" key="2">
    <source>
        <dbReference type="ARBA" id="ARBA00022679"/>
    </source>
</evidence>
<keyword evidence="2 3" id="KW-0808">Transferase</keyword>
<dbReference type="InterPro" id="IPR018201">
    <property type="entry name" value="Ketoacyl_synth_AS"/>
</dbReference>
<dbReference type="InterPro" id="IPR014030">
    <property type="entry name" value="Ketoacyl_synth_N"/>
</dbReference>
<dbReference type="EMBL" id="JBGUBD010000003">
    <property type="protein sequence ID" value="MFA9477685.1"/>
    <property type="molecule type" value="Genomic_DNA"/>
</dbReference>
<dbReference type="SMART" id="SM00825">
    <property type="entry name" value="PKS_KS"/>
    <property type="match status" value="1"/>
</dbReference>
<feature type="region of interest" description="Disordered" evidence="4">
    <location>
        <begin position="34"/>
        <end position="62"/>
    </location>
</feature>
<evidence type="ECO:0000259" key="5">
    <source>
        <dbReference type="PROSITE" id="PS52004"/>
    </source>
</evidence>
<evidence type="ECO:0000313" key="6">
    <source>
        <dbReference type="EMBL" id="MFA9477685.1"/>
    </source>
</evidence>
<keyword evidence="7" id="KW-1185">Reference proteome</keyword>
<comment type="caution">
    <text evidence="6">The sequence shown here is derived from an EMBL/GenBank/DDBJ whole genome shotgun (WGS) entry which is preliminary data.</text>
</comment>
<dbReference type="PANTHER" id="PTHR11712">
    <property type="entry name" value="POLYKETIDE SYNTHASE-RELATED"/>
    <property type="match status" value="1"/>
</dbReference>
<evidence type="ECO:0000256" key="1">
    <source>
        <dbReference type="ARBA" id="ARBA00008467"/>
    </source>
</evidence>
<accession>A0ABV4U3E2</accession>
<evidence type="ECO:0000256" key="3">
    <source>
        <dbReference type="RuleBase" id="RU003694"/>
    </source>
</evidence>
<dbReference type="PROSITE" id="PS00606">
    <property type="entry name" value="KS3_1"/>
    <property type="match status" value="1"/>
</dbReference>
<sequence length="779" mass="81232">MRDVVITGSGLVSALGLDRQTTWQRICQGESGLGPLTALEQQPSEPRDGGQAPALPGEDDGRPREVRYLRHAIADALKEAGLGGEGASPYAGERCGLVFGTTLHGMRAGGAFFRANDFTPLHDFQAAAVLNDAAEAFGLTGIATTTCSACSSGLSSIALAVTLLQTGELDMVVAGGYDPISEYAYAGFNSLRLVAEGPPRPFGRGRQGMKLGEGYGAVVLERADDARRRRAKPIGRVVGFGESADAHHLTQPHPEGRGAVRAIREALASAELSPADIDLVTAHATGTPDNERGEYAALKQVFEETLSDVPVVAFKSWLGHTLGGAGTVECILTLCALNDGYVPPTDNVEVADLEYPDLRFARHHAEPKPLRYAINLSLGFGGANTCVVFAPPTAEAAAVEAPTVMTRGSDAGRRPVVTGIGVLLPNAIGHEALMPRVSAEAGAPVGQSAMVDEAAVREMLQTPRARRMSDYVKLALCSAKLACSDAGLEDGEGFGEQDAAIAGSSHGSASYCADYYRQVVEEGIEAANAVLFAEGVPNAAAAHLSLMFKLTGPCQTIIGSRTAGLDALHLAALRIEQGQWDRAMICAAEEATDIVRDAYRHCGLHAGDQTMCSPFDAEHGFVLGNGAVTLMIESQASAERRGAKTYGVIESSTTGYHSPRDARGFVGRWGQLLDRLGGPRQVISSANSTWIGRAEASAVASARADATVSSVYGHFGEMFSVGPFAAIAAALLAGKLPALRGGLPTGGTLNAATGNESADDFAVLCSDYAGSMSAVRVRR</sequence>
<dbReference type="CDD" id="cd00834">
    <property type="entry name" value="KAS_I_II"/>
    <property type="match status" value="1"/>
</dbReference>
<reference evidence="6 7" key="1">
    <citation type="submission" date="2024-08" db="EMBL/GenBank/DDBJ databases">
        <title>Whole-genome sequencing of halo(alkali)philic microorganisms from hypersaline lakes.</title>
        <authorList>
            <person name="Sorokin D.Y."/>
            <person name="Merkel A.Y."/>
            <person name="Messina E."/>
            <person name="Yakimov M."/>
        </authorList>
    </citation>
    <scope>NUCLEOTIDE SEQUENCE [LARGE SCALE GENOMIC DNA]</scope>
    <source>
        <strain evidence="6 7">AB-hyl4</strain>
    </source>
</reference>
<name>A0ABV4U3E2_9BACT</name>
<feature type="domain" description="Ketosynthase family 3 (KS3)" evidence="5">
    <location>
        <begin position="1"/>
        <end position="391"/>
    </location>
</feature>
<proteinExistence type="inferred from homology"/>
<gene>
    <name evidence="6" type="ORF">ACERK3_05185</name>
</gene>
<evidence type="ECO:0000313" key="7">
    <source>
        <dbReference type="Proteomes" id="UP001575105"/>
    </source>
</evidence>
<dbReference type="Pfam" id="PF02801">
    <property type="entry name" value="Ketoacyl-synt_C"/>
    <property type="match status" value="1"/>
</dbReference>
<dbReference type="RefSeq" id="WP_425344612.1">
    <property type="nucleotide sequence ID" value="NZ_JBGUBD010000003.1"/>
</dbReference>
<protein>
    <submittedName>
        <fullName evidence="6">Beta-ketoacyl synthase N-terminal-like domain-containing protein</fullName>
    </submittedName>
</protein>
<dbReference type="Gene3D" id="3.40.47.10">
    <property type="match status" value="2"/>
</dbReference>
<dbReference type="InterPro" id="IPR014031">
    <property type="entry name" value="Ketoacyl_synth_C"/>
</dbReference>
<dbReference type="PANTHER" id="PTHR11712:SF336">
    <property type="entry name" value="3-OXOACYL-[ACYL-CARRIER-PROTEIN] SYNTHASE, MITOCHONDRIAL"/>
    <property type="match status" value="1"/>
</dbReference>
<dbReference type="Pfam" id="PF00109">
    <property type="entry name" value="ketoacyl-synt"/>
    <property type="match status" value="2"/>
</dbReference>
<dbReference type="InterPro" id="IPR020841">
    <property type="entry name" value="PKS_Beta-ketoAc_synthase_dom"/>
</dbReference>
<dbReference type="InterPro" id="IPR016039">
    <property type="entry name" value="Thiolase-like"/>
</dbReference>
<organism evidence="6 7">
    <name type="scientific">Natronomicrosphaera hydrolytica</name>
    <dbReference type="NCBI Taxonomy" id="3242702"/>
    <lineage>
        <taxon>Bacteria</taxon>
        <taxon>Pseudomonadati</taxon>
        <taxon>Planctomycetota</taxon>
        <taxon>Phycisphaerae</taxon>
        <taxon>Phycisphaerales</taxon>
        <taxon>Phycisphaeraceae</taxon>
        <taxon>Natronomicrosphaera</taxon>
    </lineage>
</organism>
<dbReference type="Proteomes" id="UP001575105">
    <property type="component" value="Unassembled WGS sequence"/>
</dbReference>
<dbReference type="PROSITE" id="PS52004">
    <property type="entry name" value="KS3_2"/>
    <property type="match status" value="1"/>
</dbReference>
<dbReference type="InterPro" id="IPR000794">
    <property type="entry name" value="Beta-ketoacyl_synthase"/>
</dbReference>
<evidence type="ECO:0000256" key="4">
    <source>
        <dbReference type="SAM" id="MobiDB-lite"/>
    </source>
</evidence>